<dbReference type="Proteomes" id="UP001295684">
    <property type="component" value="Unassembled WGS sequence"/>
</dbReference>
<dbReference type="AlphaFoldDB" id="A0AAD1XMX1"/>
<accession>A0AAD1XMX1</accession>
<protein>
    <submittedName>
        <fullName evidence="1">Uncharacterized protein</fullName>
    </submittedName>
</protein>
<evidence type="ECO:0000313" key="2">
    <source>
        <dbReference type="Proteomes" id="UP001295684"/>
    </source>
</evidence>
<keyword evidence="2" id="KW-1185">Reference proteome</keyword>
<reference evidence="1" key="1">
    <citation type="submission" date="2023-07" db="EMBL/GenBank/DDBJ databases">
        <authorList>
            <consortium name="AG Swart"/>
            <person name="Singh M."/>
            <person name="Singh A."/>
            <person name="Seah K."/>
            <person name="Emmerich C."/>
        </authorList>
    </citation>
    <scope>NUCLEOTIDE SEQUENCE</scope>
    <source>
        <strain evidence="1">DP1</strain>
    </source>
</reference>
<dbReference type="EMBL" id="CAMPGE010017357">
    <property type="protein sequence ID" value="CAI2375851.1"/>
    <property type="molecule type" value="Genomic_DNA"/>
</dbReference>
<evidence type="ECO:0000313" key="1">
    <source>
        <dbReference type="EMBL" id="CAI2375851.1"/>
    </source>
</evidence>
<sequence>MGKVRFWGFCVFLDFKNILSEACHHTPEIRKLSLLWRCRCCIGRMKKLGYCLHKIFECCS</sequence>
<proteinExistence type="predicted"/>
<gene>
    <name evidence="1" type="ORF">ECRASSUSDP1_LOCUS17217</name>
</gene>
<comment type="caution">
    <text evidence="1">The sequence shown here is derived from an EMBL/GenBank/DDBJ whole genome shotgun (WGS) entry which is preliminary data.</text>
</comment>
<organism evidence="1 2">
    <name type="scientific">Euplotes crassus</name>
    <dbReference type="NCBI Taxonomy" id="5936"/>
    <lineage>
        <taxon>Eukaryota</taxon>
        <taxon>Sar</taxon>
        <taxon>Alveolata</taxon>
        <taxon>Ciliophora</taxon>
        <taxon>Intramacronucleata</taxon>
        <taxon>Spirotrichea</taxon>
        <taxon>Hypotrichia</taxon>
        <taxon>Euplotida</taxon>
        <taxon>Euplotidae</taxon>
        <taxon>Moneuplotes</taxon>
    </lineage>
</organism>
<name>A0AAD1XMX1_EUPCR</name>